<organism evidence="3 4">
    <name type="scientific">Ferruginivarius sediminum</name>
    <dbReference type="NCBI Taxonomy" id="2661937"/>
    <lineage>
        <taxon>Bacteria</taxon>
        <taxon>Pseudomonadati</taxon>
        <taxon>Pseudomonadota</taxon>
        <taxon>Alphaproteobacteria</taxon>
        <taxon>Rhodospirillales</taxon>
        <taxon>Rhodospirillaceae</taxon>
        <taxon>Ferruginivarius</taxon>
    </lineage>
</organism>
<comment type="caution">
    <text evidence="3">The sequence shown here is derived from an EMBL/GenBank/DDBJ whole genome shotgun (WGS) entry which is preliminary data.</text>
</comment>
<reference evidence="3 4" key="1">
    <citation type="submission" date="2018-07" db="EMBL/GenBank/DDBJ databases">
        <title>Venubactetium sediminum gen. nov., sp. nov., isolated from a marine solar saltern.</title>
        <authorList>
            <person name="Wang S."/>
        </authorList>
    </citation>
    <scope>NUCLEOTIDE SEQUENCE [LARGE SCALE GENOMIC DNA]</scope>
    <source>
        <strain evidence="3 4">WD2A32</strain>
    </source>
</reference>
<dbReference type="PANTHER" id="PTHR39962:SF1">
    <property type="entry name" value="LPXI FAMILY PROTEIN"/>
    <property type="match status" value="1"/>
</dbReference>
<proteinExistence type="predicted"/>
<evidence type="ECO:0000259" key="2">
    <source>
        <dbReference type="Pfam" id="PF17930"/>
    </source>
</evidence>
<evidence type="ECO:0000313" key="3">
    <source>
        <dbReference type="EMBL" id="RDD62127.1"/>
    </source>
</evidence>
<dbReference type="RefSeq" id="WP_114582025.1">
    <property type="nucleotide sequence ID" value="NZ_QPMH01000007.1"/>
</dbReference>
<feature type="domain" description="LpxI C-terminal" evidence="1">
    <location>
        <begin position="138"/>
        <end position="268"/>
    </location>
</feature>
<evidence type="ECO:0000259" key="1">
    <source>
        <dbReference type="Pfam" id="PF06230"/>
    </source>
</evidence>
<sequence length="275" mass="28736">MPGKLGLIAGGGTLPRRIIEACHAQGRAVFVVALDGQTDAATLEGDVPHIRIRMGAAGKAVKALRGAECEELVLAGPVRRPSFSELRPDLTAARFLSRVGAKALGDDGLLRAVMDLLEEEGFRVIGVHDILGDILASEGVWGREQPDEDAWRDIRRGLQIAGDLGRQDIGQAVVVQQGIVLGVEAIEGTDRLLQRCGELRRPGPGGVLVKIKKPGQDDRADLPTVGRHTVEGAAKAGLRGIAVEAGATIVMEPDDLVAAADAAGLFVVGVAVDKG</sequence>
<name>A0A369TD92_9PROT</name>
<feature type="domain" description="LpxI N-terminal" evidence="2">
    <location>
        <begin position="4"/>
        <end position="133"/>
    </location>
</feature>
<evidence type="ECO:0000313" key="4">
    <source>
        <dbReference type="Proteomes" id="UP000253941"/>
    </source>
</evidence>
<dbReference type="Pfam" id="PF06230">
    <property type="entry name" value="LpxI_C"/>
    <property type="match status" value="1"/>
</dbReference>
<accession>A0A369TD92</accession>
<dbReference type="Gene3D" id="3.40.140.80">
    <property type="match status" value="1"/>
</dbReference>
<dbReference type="InterPro" id="IPR053174">
    <property type="entry name" value="LpxI"/>
</dbReference>
<dbReference type="AlphaFoldDB" id="A0A369TD92"/>
<dbReference type="Gene3D" id="3.40.50.20">
    <property type="match status" value="1"/>
</dbReference>
<dbReference type="InterPro" id="IPR041255">
    <property type="entry name" value="LpxI_N"/>
</dbReference>
<gene>
    <name evidence="3" type="ORF">DRB17_09860</name>
</gene>
<dbReference type="EMBL" id="QPMH01000007">
    <property type="protein sequence ID" value="RDD62127.1"/>
    <property type="molecule type" value="Genomic_DNA"/>
</dbReference>
<dbReference type="PANTHER" id="PTHR39962">
    <property type="entry name" value="BLL4848 PROTEIN"/>
    <property type="match status" value="1"/>
</dbReference>
<dbReference type="Pfam" id="PF17930">
    <property type="entry name" value="LpxI_N"/>
    <property type="match status" value="1"/>
</dbReference>
<protein>
    <submittedName>
        <fullName evidence="3">LpxI family protein</fullName>
    </submittedName>
</protein>
<dbReference type="InterPro" id="IPR010415">
    <property type="entry name" value="LpxI_C"/>
</dbReference>
<dbReference type="InterPro" id="IPR043167">
    <property type="entry name" value="LpxI_C_sf"/>
</dbReference>
<keyword evidence="4" id="KW-1185">Reference proteome</keyword>
<dbReference type="Proteomes" id="UP000253941">
    <property type="component" value="Unassembled WGS sequence"/>
</dbReference>